<feature type="compositionally biased region" description="Polar residues" evidence="1">
    <location>
        <begin position="697"/>
        <end position="720"/>
    </location>
</feature>
<dbReference type="Pfam" id="PF00004">
    <property type="entry name" value="AAA"/>
    <property type="match status" value="1"/>
</dbReference>
<feature type="compositionally biased region" description="Basic residues" evidence="1">
    <location>
        <begin position="59"/>
        <end position="68"/>
    </location>
</feature>
<feature type="compositionally biased region" description="Acidic residues" evidence="1">
    <location>
        <begin position="114"/>
        <end position="127"/>
    </location>
</feature>
<feature type="domain" description="AAA+ ATPase" evidence="2">
    <location>
        <begin position="819"/>
        <end position="943"/>
    </location>
</feature>
<feature type="compositionally biased region" description="Low complexity" evidence="1">
    <location>
        <begin position="268"/>
        <end position="280"/>
    </location>
</feature>
<proteinExistence type="predicted"/>
<evidence type="ECO:0000259" key="2">
    <source>
        <dbReference type="SMART" id="SM00382"/>
    </source>
</evidence>
<dbReference type="PANTHER" id="PTHR46411">
    <property type="entry name" value="FAMILY ATPASE, PUTATIVE-RELATED"/>
    <property type="match status" value="1"/>
</dbReference>
<feature type="compositionally biased region" description="Basic residues" evidence="1">
    <location>
        <begin position="76"/>
        <end position="92"/>
    </location>
</feature>
<dbReference type="InterPro" id="IPR027417">
    <property type="entry name" value="P-loop_NTPase"/>
</dbReference>
<name>A0ABQ0CSB8_9HYPO</name>
<evidence type="ECO:0000313" key="3">
    <source>
        <dbReference type="EMBL" id="GAB0136337.1"/>
    </source>
</evidence>
<dbReference type="PANTHER" id="PTHR46411:SF1">
    <property type="entry name" value="FAMILY ATPASE, PUTATIVE (AFU_ORTHOLOGUE AFUA_7G05752)-RELATED"/>
    <property type="match status" value="1"/>
</dbReference>
<protein>
    <recommendedName>
        <fullName evidence="2">AAA+ ATPase domain-containing protein</fullName>
    </recommendedName>
</protein>
<sequence length="1041" mass="116614">MESSRGGGTAVEKQIHSSQQITETVAEKDDGSTKKSKCHTKSSEPSSKTKPDTPNRSTAKSKKTKNSRKAGDSGRKGRFVKTSRNHFLRRMKGPPSSGSELYSPSETDSSSSTDADDGDTLYSSDEDEIRRKRRSRMSGASSRSVFRHRVHDGRNALRGPSKAVRGSGSTVMRRKEASARNAHGLDNWVDATAQQDIGEALGQLELRCSHLQHQLDTMSGFQASQTNRQFQSLQQPVIGMFGNPYPATNLAQTEFSSITQANNKNQKPSVSRYSRPVVSPTGESSTRPISPGPLAGSQGNPLGNGKSDSSHDAQRERKLDYKRVDAVWDSKLFAFKLQDTMDMAANSKYGGYLFHVRRTFNSEGKYRATSVDIKSKLLRECLQDVIGNVRGVNLVDETPKLDPNLLFLYLEDFRSHLKKLKEVEPAGKHKQEQHRNQRRLDNKRKELKVLVKYLDKDYAKVKKSLYPMLDSGIVTFEYFWALWKPNTLVYSATYGHMEDPRVFKVDMAIRRSSMLRDDFYVVDGKYLEFDGKRFGHGSVVEEIEEFQGTRKITSLPFYPLSYHKDELNMRQTLIERGKKFVSLNGAHFKAYSGLAYMKGKKGEITKFHIQPSRIMVDPAIFRRINPNYFVSAVRPKGSDASSDSGLSDGEDDMYDCFSSEDVHGDEGLKVTSKTTKGFDCSILVTKALQADSEARSKSSPLQSLPRTASATIQGANSTDSSTEEKVAETPKGDSVTDQSLVFTDDDYLLASPVVLGFSFSEKEWLEFSVSRIREIQWNEEAWDSLVLPPETKDLIQALVKSRKNNLAQTIDDVIQGKGKGLVTVLHGPPGTGKTLTAEGISELLQCPLYMVSAGELGTNSRFLELELQKILDICHSWGAILLLDEADVFLEKRNMQDIHRNALVSIFLRQLEYFQGILFLTTNRVETFDEAFQSRIHIALRYDGLDSKAKKAILKMFIGRVEAHGQLAVEPFTDEDLDQLAKHELNGREIKNMIGSAQDLALNKAEALSMRHMQQVLNIHAKFGRDLRGGTGYEDAMRSYC</sequence>
<dbReference type="Gene3D" id="3.40.50.300">
    <property type="entry name" value="P-loop containing nucleotide triphosphate hydrolases"/>
    <property type="match status" value="1"/>
</dbReference>
<dbReference type="SUPFAM" id="SSF52540">
    <property type="entry name" value="P-loop containing nucleoside triphosphate hydrolases"/>
    <property type="match status" value="1"/>
</dbReference>
<feature type="region of interest" description="Disordered" evidence="1">
    <location>
        <begin position="694"/>
        <end position="737"/>
    </location>
</feature>
<dbReference type="CDD" id="cd19481">
    <property type="entry name" value="RecA-like_protease"/>
    <property type="match status" value="1"/>
</dbReference>
<keyword evidence="4" id="KW-1185">Reference proteome</keyword>
<evidence type="ECO:0000313" key="4">
    <source>
        <dbReference type="Proteomes" id="UP001562357"/>
    </source>
</evidence>
<evidence type="ECO:0000256" key="1">
    <source>
        <dbReference type="SAM" id="MobiDB-lite"/>
    </source>
</evidence>
<gene>
    <name evidence="3" type="primary">g4640</name>
    <name evidence="3" type="ORF">EsDP_00004640</name>
</gene>
<dbReference type="EMBL" id="BAAFGZ010000186">
    <property type="protein sequence ID" value="GAB0136337.1"/>
    <property type="molecule type" value="Genomic_DNA"/>
</dbReference>
<reference evidence="4" key="1">
    <citation type="submission" date="2024-06" db="EMBL/GenBank/DDBJ databases">
        <title>Draft Genome Sequences of Epichloe bromicola Strains Isolated from Elymus ciliaris.</title>
        <authorList>
            <consortium name="Epichloe bromicola genome sequencing consortium"/>
            <person name="Miura A."/>
            <person name="Imano S."/>
            <person name="Ashida A."/>
            <person name="Sato I."/>
            <person name="Chiba S."/>
            <person name="Tanaka A."/>
            <person name="Camagna M."/>
            <person name="Takemoto D."/>
        </authorList>
    </citation>
    <scope>NUCLEOTIDE SEQUENCE [LARGE SCALE GENOMIC DNA]</scope>
    <source>
        <strain evidence="4">DP</strain>
    </source>
</reference>
<accession>A0ABQ0CSB8</accession>
<feature type="region of interest" description="Disordered" evidence="1">
    <location>
        <begin position="260"/>
        <end position="316"/>
    </location>
</feature>
<dbReference type="Pfam" id="PF22942">
    <property type="entry name" value="DUF7025"/>
    <property type="match status" value="1"/>
</dbReference>
<dbReference type="InterPro" id="IPR054289">
    <property type="entry name" value="DUF7025"/>
</dbReference>
<organism evidence="3 4">
    <name type="scientific">Epichloe bromicola</name>
    <dbReference type="NCBI Taxonomy" id="79588"/>
    <lineage>
        <taxon>Eukaryota</taxon>
        <taxon>Fungi</taxon>
        <taxon>Dikarya</taxon>
        <taxon>Ascomycota</taxon>
        <taxon>Pezizomycotina</taxon>
        <taxon>Sordariomycetes</taxon>
        <taxon>Hypocreomycetidae</taxon>
        <taxon>Hypocreales</taxon>
        <taxon>Clavicipitaceae</taxon>
        <taxon>Epichloe</taxon>
    </lineage>
</organism>
<dbReference type="Proteomes" id="UP001562357">
    <property type="component" value="Unassembled WGS sequence"/>
</dbReference>
<feature type="compositionally biased region" description="Basic and acidic residues" evidence="1">
    <location>
        <begin position="722"/>
        <end position="731"/>
    </location>
</feature>
<dbReference type="SMART" id="SM00382">
    <property type="entry name" value="AAA"/>
    <property type="match status" value="1"/>
</dbReference>
<dbReference type="InterPro" id="IPR003959">
    <property type="entry name" value="ATPase_AAA_core"/>
</dbReference>
<feature type="compositionally biased region" description="Low complexity" evidence="1">
    <location>
        <begin position="103"/>
        <end position="113"/>
    </location>
</feature>
<feature type="region of interest" description="Disordered" evidence="1">
    <location>
        <begin position="1"/>
        <end position="178"/>
    </location>
</feature>
<comment type="caution">
    <text evidence="3">The sequence shown here is derived from an EMBL/GenBank/DDBJ whole genome shotgun (WGS) entry which is preliminary data.</text>
</comment>
<dbReference type="InterPro" id="IPR003593">
    <property type="entry name" value="AAA+_ATPase"/>
</dbReference>